<dbReference type="Gene3D" id="3.40.50.720">
    <property type="entry name" value="NAD(P)-binding Rossmann-like Domain"/>
    <property type="match status" value="1"/>
</dbReference>
<dbReference type="InterPro" id="IPR036291">
    <property type="entry name" value="NAD(P)-bd_dom_sf"/>
</dbReference>
<dbReference type="SUPFAM" id="SSF51735">
    <property type="entry name" value="NAD(P)-binding Rossmann-fold domains"/>
    <property type="match status" value="1"/>
</dbReference>
<evidence type="ECO:0000259" key="4">
    <source>
        <dbReference type="PROSITE" id="PS50878"/>
    </source>
</evidence>
<comment type="caution">
    <text evidence="5">The sequence shown here is derived from an EMBL/GenBank/DDBJ whole genome shotgun (WGS) entry which is preliminary data.</text>
</comment>
<dbReference type="InterPro" id="IPR005135">
    <property type="entry name" value="Endo/exonuclease/phosphatase"/>
</dbReference>
<dbReference type="SMART" id="SM00822">
    <property type="entry name" value="PKS_KR"/>
    <property type="match status" value="1"/>
</dbReference>
<dbReference type="InterPro" id="IPR036691">
    <property type="entry name" value="Endo/exonu/phosph_ase_sf"/>
</dbReference>
<evidence type="ECO:0000256" key="1">
    <source>
        <dbReference type="ARBA" id="ARBA00010879"/>
    </source>
</evidence>
<dbReference type="CDD" id="cd05325">
    <property type="entry name" value="carb_red_sniffer_like_SDR_c"/>
    <property type="match status" value="1"/>
</dbReference>
<dbReference type="EMBL" id="JAUCMX010000009">
    <property type="protein sequence ID" value="KAK3535708.1"/>
    <property type="molecule type" value="Genomic_DNA"/>
</dbReference>
<dbReference type="EC" id="3.1.26.4" evidence="2"/>
<sequence>MSVNFMKCNSVLITGSSRGLGLQMVKHLVGISERPKKIIATARNPASAQELQQIAKSHPEVYIVSLDVVDDASIEAAVQQVWSIVGPGGLNCLINNAGIMSVSNLNSETRDRMMNTFHTNTVSPLFVTKAFLPLLRAAAAVCDDGVMSVNRAAVINISSLLGSVQLNQGEVADFKVYAYRVSKAGLNMVTRCLSVDLQADRILCTVLHPGWVQTDMGGERAPLTPEESISSLLAVVSTLSKKDHGQFLDYEGKNLPCTNFIPDRSRPGLTTTAIGAVDLQGAGGNWATVGRRSRGGRRVRRQREKRKGKSVGLRIGALNVGTMTGKGRELADVMERRKVDILCVQETRWKGSKARSIGAGFKLFYYGVDSKRNGVGVVLKEEFVRNVLEVKRVSDRVMSLKLEIEGVMLNVVSGYAPQVGCELEEKERFWSELDEVMESIPTGERVVIGADFNGHVGEGNTGDEEVMGKFGVKERNLEGQMVVDFAKRMDMGVVNTYFQKREEHRVTYKSGGRRTQVDYILCRRGNLKEISDCKVVVGESVARQHRMVVCRMTLMVCKKKRSKIEKKTKWWKLKKEECCEEFRQKLRQALGGQVVLPDDWETTAEVIRETGRKVLGVSSGRRKEDKETWWWNEEVQDSIQRKRLAKKKWDMDRTEENRQEYKELQRRVKREVSKAKQKAYDELYTRLDTREEEKDLYRLARQRDRDGKDVQQVRVIKDRDGRVLTSEESVQRRWKEYFEELMNEENEREKRVEGVNSVEQKVDKIRKDEVRKALKRMKSGKAVGPDDIPVEVWKCLGEAAVEFLASLFNRVLESERMPEEWRRSVLVPIFKNKGDVQSCSNYRGIKLMSHTMKVWERVVEARLRKVVDICEQQYGFMPRKSTTDAIFALRILMEKYRDGQRELHCVFVDLEKAYDRVPREELWYCMRKSGVAEKYVRVVQDMYERSRTVVRCAVGQTEKFNVEVGLHQGSALSPFLFAIVMDQLSEEVRQESPWTMMFADDIVICSESREQVEENLERWRFALERRGMKVSRSKTEYMCVNEREGSGTVRLQGEEVKKVQEFKYLGSTVQSNGECGKEVKKRVQAGWNGWRKVSGVLCDRKISARIKGKVYRTVVRPAMLYGLETVSLRKRQESELEVAELKMLRFSLGVTRLDRIRNEYIRGTAHVGRLGDKVREARLRWFGHVQRRDSEYIGRRMLDMELPGRRQRGRPKRRYMDVINEDMKLVGARVEDAEDRDRWREMIR</sequence>
<keyword evidence="3" id="KW-0175">Coiled coil</keyword>
<name>A0AAE0QXM6_9TELE</name>
<dbReference type="Gene3D" id="3.30.70.270">
    <property type="match status" value="1"/>
</dbReference>
<dbReference type="CDD" id="cd01650">
    <property type="entry name" value="RT_nLTR_like"/>
    <property type="match status" value="1"/>
</dbReference>
<dbReference type="SUPFAM" id="SSF56219">
    <property type="entry name" value="DNase I-like"/>
    <property type="match status" value="1"/>
</dbReference>
<evidence type="ECO:0000256" key="3">
    <source>
        <dbReference type="SAM" id="Coils"/>
    </source>
</evidence>
<dbReference type="Proteomes" id="UP001274896">
    <property type="component" value="Unassembled WGS sequence"/>
</dbReference>
<reference evidence="5" key="1">
    <citation type="submission" date="2023-06" db="EMBL/GenBank/DDBJ databases">
        <title>Male Hemibagrus guttatus genome.</title>
        <authorList>
            <person name="Bian C."/>
        </authorList>
    </citation>
    <scope>NUCLEOTIDE SEQUENCE</scope>
    <source>
        <strain evidence="5">Male_cb2023</strain>
        <tissue evidence="5">Muscle</tissue>
    </source>
</reference>
<gene>
    <name evidence="5" type="ORF">QTP70_020576</name>
</gene>
<feature type="domain" description="Reverse transcriptase" evidence="4">
    <location>
        <begin position="810"/>
        <end position="1069"/>
    </location>
</feature>
<comment type="similarity">
    <text evidence="1">Belongs to the beta type-B retroviral polymerase family. HERV class-II K(HML-2) pol subfamily.</text>
</comment>
<dbReference type="PANTHER" id="PTHR47027:SF28">
    <property type="entry name" value="ENDONUCLEASE-REVERSE TRANSCRIPTASE"/>
    <property type="match status" value="1"/>
</dbReference>
<dbReference type="InterPro" id="IPR043128">
    <property type="entry name" value="Rev_trsase/Diguanyl_cyclase"/>
</dbReference>
<evidence type="ECO:0000313" key="5">
    <source>
        <dbReference type="EMBL" id="KAK3535708.1"/>
    </source>
</evidence>
<dbReference type="Gene3D" id="3.60.10.10">
    <property type="entry name" value="Endonuclease/exonuclease/phosphatase"/>
    <property type="match status" value="1"/>
</dbReference>
<protein>
    <recommendedName>
        <fullName evidence="2">ribonuclease H</fullName>
        <ecNumber evidence="2">3.1.26.4</ecNumber>
    </recommendedName>
</protein>
<dbReference type="Pfam" id="PF00106">
    <property type="entry name" value="adh_short"/>
    <property type="match status" value="1"/>
</dbReference>
<organism evidence="5 6">
    <name type="scientific">Hemibagrus guttatus</name>
    <dbReference type="NCBI Taxonomy" id="175788"/>
    <lineage>
        <taxon>Eukaryota</taxon>
        <taxon>Metazoa</taxon>
        <taxon>Chordata</taxon>
        <taxon>Craniata</taxon>
        <taxon>Vertebrata</taxon>
        <taxon>Euteleostomi</taxon>
        <taxon>Actinopterygii</taxon>
        <taxon>Neopterygii</taxon>
        <taxon>Teleostei</taxon>
        <taxon>Ostariophysi</taxon>
        <taxon>Siluriformes</taxon>
        <taxon>Bagridae</taxon>
        <taxon>Hemibagrus</taxon>
    </lineage>
</organism>
<dbReference type="SUPFAM" id="SSF56672">
    <property type="entry name" value="DNA/RNA polymerases"/>
    <property type="match status" value="1"/>
</dbReference>
<dbReference type="PRINTS" id="PR00080">
    <property type="entry name" value="SDRFAMILY"/>
</dbReference>
<accession>A0AAE0QXM6</accession>
<feature type="coiled-coil region" evidence="3">
    <location>
        <begin position="644"/>
        <end position="678"/>
    </location>
</feature>
<dbReference type="Pfam" id="PF00078">
    <property type="entry name" value="RVT_1"/>
    <property type="match status" value="1"/>
</dbReference>
<dbReference type="PROSITE" id="PS50878">
    <property type="entry name" value="RT_POL"/>
    <property type="match status" value="1"/>
</dbReference>
<dbReference type="GO" id="GO:0004523">
    <property type="term" value="F:RNA-DNA hybrid ribonuclease activity"/>
    <property type="evidence" value="ECO:0007669"/>
    <property type="project" value="UniProtKB-EC"/>
</dbReference>
<dbReference type="InterPro" id="IPR057326">
    <property type="entry name" value="KR_dom"/>
</dbReference>
<dbReference type="PANTHER" id="PTHR47027">
    <property type="entry name" value="REVERSE TRANSCRIPTASE DOMAIN-CONTAINING PROTEIN"/>
    <property type="match status" value="1"/>
</dbReference>
<dbReference type="AlphaFoldDB" id="A0AAE0QXM6"/>
<dbReference type="CDD" id="cd09076">
    <property type="entry name" value="L1-EN"/>
    <property type="match status" value="1"/>
</dbReference>
<feature type="non-terminal residue" evidence="5">
    <location>
        <position position="1244"/>
    </location>
</feature>
<evidence type="ECO:0000313" key="6">
    <source>
        <dbReference type="Proteomes" id="UP001274896"/>
    </source>
</evidence>
<dbReference type="InterPro" id="IPR043502">
    <property type="entry name" value="DNA/RNA_pol_sf"/>
</dbReference>
<dbReference type="Pfam" id="PF03372">
    <property type="entry name" value="Exo_endo_phos"/>
    <property type="match status" value="1"/>
</dbReference>
<keyword evidence="6" id="KW-1185">Reference proteome</keyword>
<evidence type="ECO:0000256" key="2">
    <source>
        <dbReference type="ARBA" id="ARBA00012180"/>
    </source>
</evidence>
<dbReference type="InterPro" id="IPR000477">
    <property type="entry name" value="RT_dom"/>
</dbReference>
<proteinExistence type="inferred from homology"/>
<dbReference type="GO" id="GO:0016491">
    <property type="term" value="F:oxidoreductase activity"/>
    <property type="evidence" value="ECO:0007669"/>
    <property type="project" value="UniProtKB-ARBA"/>
</dbReference>
<dbReference type="InterPro" id="IPR002347">
    <property type="entry name" value="SDR_fam"/>
</dbReference>
<dbReference type="PRINTS" id="PR00081">
    <property type="entry name" value="GDHRDH"/>
</dbReference>